<evidence type="ECO:0000313" key="1">
    <source>
        <dbReference type="EMBL" id="MPM03965.1"/>
    </source>
</evidence>
<accession>A0A644WJA1</accession>
<reference evidence="1" key="1">
    <citation type="submission" date="2019-08" db="EMBL/GenBank/DDBJ databases">
        <authorList>
            <person name="Kucharzyk K."/>
            <person name="Murdoch R.W."/>
            <person name="Higgins S."/>
            <person name="Loffler F."/>
        </authorList>
    </citation>
    <scope>NUCLEOTIDE SEQUENCE</scope>
</reference>
<proteinExistence type="predicted"/>
<organism evidence="1">
    <name type="scientific">bioreactor metagenome</name>
    <dbReference type="NCBI Taxonomy" id="1076179"/>
    <lineage>
        <taxon>unclassified sequences</taxon>
        <taxon>metagenomes</taxon>
        <taxon>ecological metagenomes</taxon>
    </lineage>
</organism>
<gene>
    <name evidence="1" type="ORF">SDC9_50232</name>
</gene>
<protein>
    <submittedName>
        <fullName evidence="1">Uncharacterized protein</fullName>
    </submittedName>
</protein>
<dbReference type="AlphaFoldDB" id="A0A644WJA1"/>
<sequence length="203" mass="23351">MPSKRKNIVLGTAYGIKEFPVSEKKHENGLEVEFKDVRLDLNDLKILIASLEKKENSSESLLDNYANHVNAQATRNESAGSFDLSEWPDKKGIQVFIDEIEQDDLAEYESVEEFIDENFYDLVDRYGFELAFQEWDSGAPGAGTGVVSLRQLWGRLFLFHDAGYTEYKTAYDAWDEIRKITTATTYLSISKELRDMVKQTIRR</sequence>
<dbReference type="EMBL" id="VSSQ01000997">
    <property type="protein sequence ID" value="MPM03965.1"/>
    <property type="molecule type" value="Genomic_DNA"/>
</dbReference>
<name>A0A644WJA1_9ZZZZ</name>
<comment type="caution">
    <text evidence="1">The sequence shown here is derived from an EMBL/GenBank/DDBJ whole genome shotgun (WGS) entry which is preliminary data.</text>
</comment>